<name>A0A819NFQ0_9BILA</name>
<comment type="caution">
    <text evidence="2">The sequence shown here is derived from an EMBL/GenBank/DDBJ whole genome shotgun (WGS) entry which is preliminary data.</text>
</comment>
<gene>
    <name evidence="2" type="ORF">JBS370_LOCUS26017</name>
</gene>
<sequence>MKRIKRQQNDIIQDNNNNKKQKLHNELSIINRNKTDFEYLPNEILYEIFNYLDHYHIYQGFFNLNQRFQNLFLNSNLSIQINIPTISKSNFDQYHKDMIISNKHRIKFFRLSNPLNFDIIFSPPRIIIQFIQLEILILDNIHIKYLNNILKHLIQLPKLCSLVLTLIDYIQDPSILFVCIFRLPVLKYCTLTYRTKNNQRLLSIDLTECKDSPIEHLVINTRFHVNLLVDLFFCLPQLRYLSIDSLDGYYYGSHIDECSIVLQHLKYVSLKLDSLHFNLLEILINKFFRHVEVLRISTRFDETYLNAKKWEELIVSFMPNLRVFDINHRGCALKYHNLIHQFNSSFWIERKWFFTHQHHARETLDHGMFYSTNPYRRKDYTFWKFDRQNCSHIQENNLNSVKHVFIHGEQSTKNCVDYFPNATELTIKDYFQTSDDSIITTLNRIIPLKQLTKLVIQTYGFSVKQIVKLIRFIPNIHTLKVNSLSLYETYLQSVEQSEDFLYVSNTNKIINLEINEWCTVEAIQIIVSLFPKLEYLKIGMFGNEIVQIMRYLLSKSNQKTSHLCFLCFTNILLKICLKELNLLIKSENLLENYLMKFINDDLYLWW</sequence>
<reference evidence="2" key="1">
    <citation type="submission" date="2021-02" db="EMBL/GenBank/DDBJ databases">
        <authorList>
            <person name="Nowell W R."/>
        </authorList>
    </citation>
    <scope>NUCLEOTIDE SEQUENCE</scope>
</reference>
<dbReference type="Proteomes" id="UP000663836">
    <property type="component" value="Unassembled WGS sequence"/>
</dbReference>
<dbReference type="PROSITE" id="PS50181">
    <property type="entry name" value="FBOX"/>
    <property type="match status" value="1"/>
</dbReference>
<organism evidence="2 3">
    <name type="scientific">Rotaria sordida</name>
    <dbReference type="NCBI Taxonomy" id="392033"/>
    <lineage>
        <taxon>Eukaryota</taxon>
        <taxon>Metazoa</taxon>
        <taxon>Spiralia</taxon>
        <taxon>Gnathifera</taxon>
        <taxon>Rotifera</taxon>
        <taxon>Eurotatoria</taxon>
        <taxon>Bdelloidea</taxon>
        <taxon>Philodinida</taxon>
        <taxon>Philodinidae</taxon>
        <taxon>Rotaria</taxon>
    </lineage>
</organism>
<accession>A0A819NFQ0</accession>
<evidence type="ECO:0000313" key="2">
    <source>
        <dbReference type="EMBL" id="CAF3996346.1"/>
    </source>
</evidence>
<feature type="domain" description="F-box" evidence="1">
    <location>
        <begin position="34"/>
        <end position="81"/>
    </location>
</feature>
<proteinExistence type="predicted"/>
<dbReference type="EMBL" id="CAJOBD010004481">
    <property type="protein sequence ID" value="CAF3996346.1"/>
    <property type="molecule type" value="Genomic_DNA"/>
</dbReference>
<dbReference type="AlphaFoldDB" id="A0A819NFQ0"/>
<evidence type="ECO:0000313" key="3">
    <source>
        <dbReference type="Proteomes" id="UP000663836"/>
    </source>
</evidence>
<protein>
    <recommendedName>
        <fullName evidence="1">F-box domain-containing protein</fullName>
    </recommendedName>
</protein>
<dbReference type="InterPro" id="IPR001810">
    <property type="entry name" value="F-box_dom"/>
</dbReference>
<evidence type="ECO:0000259" key="1">
    <source>
        <dbReference type="PROSITE" id="PS50181"/>
    </source>
</evidence>